<feature type="domain" description="5'-3' exonuclease" evidence="19">
    <location>
        <begin position="1"/>
        <end position="258"/>
    </location>
</feature>
<protein>
    <recommendedName>
        <fullName evidence="4 16">DNA polymerase I</fullName>
        <ecNumber evidence="3 16">2.7.7.7</ecNumber>
    </recommendedName>
</protein>
<dbReference type="SUPFAM" id="SSF47807">
    <property type="entry name" value="5' to 3' exonuclease, C-terminal subdomain"/>
    <property type="match status" value="1"/>
</dbReference>
<gene>
    <name evidence="17" type="primary">polA</name>
    <name evidence="21" type="ORF">GCM10010909_02050</name>
</gene>
<dbReference type="SUPFAM" id="SSF53098">
    <property type="entry name" value="Ribonuclease H-like"/>
    <property type="match status" value="1"/>
</dbReference>
<keyword evidence="10 17" id="KW-0378">Hydrolase</keyword>
<keyword evidence="7 17" id="KW-0235">DNA replication</keyword>
<dbReference type="InterPro" id="IPR002421">
    <property type="entry name" value="5-3_exonuclease"/>
</dbReference>
<dbReference type="PROSITE" id="PS00447">
    <property type="entry name" value="DNA_POLYMERASE_A"/>
    <property type="match status" value="1"/>
</dbReference>
<evidence type="ECO:0000256" key="7">
    <source>
        <dbReference type="ARBA" id="ARBA00022705"/>
    </source>
</evidence>
<comment type="function">
    <text evidence="17">In addition to polymerase activity, this DNA polymerase exhibits 3'-5' and 5'-3' exonuclease activity.</text>
</comment>
<dbReference type="InterPro" id="IPR008918">
    <property type="entry name" value="HhH2"/>
</dbReference>
<dbReference type="InterPro" id="IPR001098">
    <property type="entry name" value="DNA-dir_DNA_pol_A_palm_dom"/>
</dbReference>
<dbReference type="RefSeq" id="WP_284256028.1">
    <property type="nucleotide sequence ID" value="NZ_BSOS01000005.1"/>
</dbReference>
<dbReference type="SMART" id="SM00279">
    <property type="entry name" value="HhH2"/>
    <property type="match status" value="1"/>
</dbReference>
<evidence type="ECO:0000256" key="17">
    <source>
        <dbReference type="RuleBase" id="RU004460"/>
    </source>
</evidence>
<evidence type="ECO:0000259" key="18">
    <source>
        <dbReference type="SMART" id="SM00474"/>
    </source>
</evidence>
<evidence type="ECO:0000256" key="3">
    <source>
        <dbReference type="ARBA" id="ARBA00012417"/>
    </source>
</evidence>
<dbReference type="InterPro" id="IPR019760">
    <property type="entry name" value="DNA-dir_DNA_pol_A_CS"/>
</dbReference>
<dbReference type="PANTHER" id="PTHR10133">
    <property type="entry name" value="DNA POLYMERASE I"/>
    <property type="match status" value="1"/>
</dbReference>
<evidence type="ECO:0000259" key="20">
    <source>
        <dbReference type="SMART" id="SM00482"/>
    </source>
</evidence>
<dbReference type="SMART" id="SM00482">
    <property type="entry name" value="POLAc"/>
    <property type="match status" value="1"/>
</dbReference>
<dbReference type="SUPFAM" id="SSF88723">
    <property type="entry name" value="PIN domain-like"/>
    <property type="match status" value="1"/>
</dbReference>
<dbReference type="Proteomes" id="UP001156641">
    <property type="component" value="Unassembled WGS sequence"/>
</dbReference>
<keyword evidence="9 17" id="KW-0227">DNA damage</keyword>
<dbReference type="SUPFAM" id="SSF56672">
    <property type="entry name" value="DNA/RNA polymerases"/>
    <property type="match status" value="1"/>
</dbReference>
<evidence type="ECO:0000259" key="19">
    <source>
        <dbReference type="SMART" id="SM00475"/>
    </source>
</evidence>
<dbReference type="Gene3D" id="1.20.1060.10">
    <property type="entry name" value="Taq DNA Polymerase, Chain T, domain 4"/>
    <property type="match status" value="1"/>
</dbReference>
<feature type="domain" description="DNA-directed DNA polymerase family A palm" evidence="20">
    <location>
        <begin position="660"/>
        <end position="866"/>
    </location>
</feature>
<dbReference type="CDD" id="cd09898">
    <property type="entry name" value="H3TH_53EXO"/>
    <property type="match status" value="1"/>
</dbReference>
<evidence type="ECO:0000256" key="12">
    <source>
        <dbReference type="ARBA" id="ARBA00022932"/>
    </source>
</evidence>
<evidence type="ECO:0000256" key="13">
    <source>
        <dbReference type="ARBA" id="ARBA00023125"/>
    </source>
</evidence>
<dbReference type="Pfam" id="PF02739">
    <property type="entry name" value="5_3_exonuc_N"/>
    <property type="match status" value="1"/>
</dbReference>
<comment type="catalytic activity">
    <reaction evidence="15 17">
        <text>DNA(n) + a 2'-deoxyribonucleoside 5'-triphosphate = DNA(n+1) + diphosphate</text>
        <dbReference type="Rhea" id="RHEA:22508"/>
        <dbReference type="Rhea" id="RHEA-COMP:17339"/>
        <dbReference type="Rhea" id="RHEA-COMP:17340"/>
        <dbReference type="ChEBI" id="CHEBI:33019"/>
        <dbReference type="ChEBI" id="CHEBI:61560"/>
        <dbReference type="ChEBI" id="CHEBI:173112"/>
        <dbReference type="EC" id="2.7.7.7"/>
    </reaction>
</comment>
<dbReference type="EC" id="2.7.7.7" evidence="3 16"/>
<keyword evidence="5 17" id="KW-0808">Transferase</keyword>
<dbReference type="InterPro" id="IPR036397">
    <property type="entry name" value="RNaseH_sf"/>
</dbReference>
<dbReference type="InterPro" id="IPR029060">
    <property type="entry name" value="PIN-like_dom_sf"/>
</dbReference>
<dbReference type="SMART" id="SM00475">
    <property type="entry name" value="53EXOc"/>
    <property type="match status" value="1"/>
</dbReference>
<feature type="domain" description="3'-5' exonuclease" evidence="18">
    <location>
        <begin position="304"/>
        <end position="492"/>
    </location>
</feature>
<dbReference type="InterPro" id="IPR043502">
    <property type="entry name" value="DNA/RNA_pol_sf"/>
</dbReference>
<dbReference type="InterPro" id="IPR002298">
    <property type="entry name" value="DNA_polymerase_A"/>
</dbReference>
<sequence>MRLVLVDGSGFIFRAFHAIPDMTRPDGVHVNAVFGFCNMIARLMKEHTGSHLAVIFDAGRMTFRNRMYEPYKAHRPEAPPELVPQFALIREAARAFGLPSIELDDWEADDLIAAYAKAALQAGGEAVIVSSDKDLMQLIRPGVTMLDPMKNVPIGEAEVAAKFGVTPDKVIEVQALIGDAVDNVPGVRGIGPKGAAELIGQYGTLEAVLEAAKSGAMKPGKRRDMLVEFADNARISKELVKLRDDAPLPEPVEDLALRHWDDAVLSAFLDTNNFKSIKQRLALSDAPRAEAAAPKAEAAAFGGYETITSMAALTALIEAARQAGFVAVDVQTDDRNSLHGNLLGIALAVAPGRAGYVPLGHNLGLEDTPQLLWPDALGALGALFTDVAVLKIFHDAKYNLEVLTRAGVAQVAPLDDVMLISYAQDAGNFSHDRETLARKHLAHELKSFDSVAGSGRARLSFANVPLAGASAFAAEAADVTLRLWAMLKPLLRVNKSLALYELVEKKLIPVLTAMELHGVMVDRADLRAMSVEFEGRMAEIETDIQRLAGQEFNVGSPKQLGEILFERMGLPGGKRGKAGAWGTDSSVLEGLAEQGIEVAQRVMDWRQLAKLKSTYADALIGQADENGRVHTSFQMAVAATGRLSSTDPNLQNIPIRTVEGARIRKTFIAAPGCSLVSADYSQIELRLLAHVADIAALKESFARGEDIHARTASEVFGVPMAGMDAATRRRAKAINFGIIYGISAFGLGRQLGVGAGEAKAYIDAYFKRYPEIRAYMEATKEEARSQGYVLTPFGRRCWVPRIKDKMPQLRAYAERQAINAPLQGGAADIIKQAMVKLPKAMARAGLSATLILQVHDELLLEAPDDEARAAAELAREVMQGAAEISVPLTVETGIGKNWGDAH</sequence>
<accession>A0ABQ6A4Q3</accession>
<evidence type="ECO:0000256" key="6">
    <source>
        <dbReference type="ARBA" id="ARBA00022695"/>
    </source>
</evidence>
<evidence type="ECO:0000256" key="15">
    <source>
        <dbReference type="ARBA" id="ARBA00049244"/>
    </source>
</evidence>
<evidence type="ECO:0000256" key="11">
    <source>
        <dbReference type="ARBA" id="ARBA00022839"/>
    </source>
</evidence>
<dbReference type="Gene3D" id="3.30.420.10">
    <property type="entry name" value="Ribonuclease H-like superfamily/Ribonuclease H"/>
    <property type="match status" value="1"/>
</dbReference>
<dbReference type="InterPro" id="IPR012337">
    <property type="entry name" value="RNaseH-like_sf"/>
</dbReference>
<keyword evidence="8" id="KW-0540">Nuclease</keyword>
<dbReference type="NCBIfam" id="TIGR00593">
    <property type="entry name" value="pola"/>
    <property type="match status" value="1"/>
</dbReference>
<evidence type="ECO:0000256" key="1">
    <source>
        <dbReference type="ARBA" id="ARBA00007705"/>
    </source>
</evidence>
<keyword evidence="12 17" id="KW-0239">DNA-directed DNA polymerase</keyword>
<keyword evidence="22" id="KW-1185">Reference proteome</keyword>
<dbReference type="Gene3D" id="3.40.50.1010">
    <property type="entry name" value="5'-nuclease"/>
    <property type="match status" value="1"/>
</dbReference>
<evidence type="ECO:0000256" key="5">
    <source>
        <dbReference type="ARBA" id="ARBA00022679"/>
    </source>
</evidence>
<evidence type="ECO:0000256" key="16">
    <source>
        <dbReference type="NCBIfam" id="TIGR00593"/>
    </source>
</evidence>
<dbReference type="InterPro" id="IPR036279">
    <property type="entry name" value="5-3_exonuclease_C_sf"/>
</dbReference>
<dbReference type="Pfam" id="PF01367">
    <property type="entry name" value="5_3_exonuc"/>
    <property type="match status" value="1"/>
</dbReference>
<dbReference type="CDD" id="cd08637">
    <property type="entry name" value="DNA_pol_A_pol_I_C"/>
    <property type="match status" value="1"/>
</dbReference>
<reference evidence="22" key="1">
    <citation type="journal article" date="2019" name="Int. J. Syst. Evol. Microbiol.">
        <title>The Global Catalogue of Microorganisms (GCM) 10K type strain sequencing project: providing services to taxonomists for standard genome sequencing and annotation.</title>
        <authorList>
            <consortium name="The Broad Institute Genomics Platform"/>
            <consortium name="The Broad Institute Genome Sequencing Center for Infectious Disease"/>
            <person name="Wu L."/>
            <person name="Ma J."/>
        </authorList>
    </citation>
    <scope>NUCLEOTIDE SEQUENCE [LARGE SCALE GENOMIC DNA]</scope>
    <source>
        <strain evidence="22">NBRC 112502</strain>
    </source>
</reference>
<name>A0ABQ6A4Q3_9PROT</name>
<comment type="caution">
    <text evidence="21">The sequence shown here is derived from an EMBL/GenBank/DDBJ whole genome shotgun (WGS) entry which is preliminary data.</text>
</comment>
<evidence type="ECO:0000256" key="9">
    <source>
        <dbReference type="ARBA" id="ARBA00022763"/>
    </source>
</evidence>
<evidence type="ECO:0000256" key="8">
    <source>
        <dbReference type="ARBA" id="ARBA00022722"/>
    </source>
</evidence>
<evidence type="ECO:0000313" key="22">
    <source>
        <dbReference type="Proteomes" id="UP001156641"/>
    </source>
</evidence>
<dbReference type="InterPro" id="IPR020046">
    <property type="entry name" value="5-3_exonucl_a-hlix_arch_N"/>
</dbReference>
<keyword evidence="14 17" id="KW-0234">DNA repair</keyword>
<dbReference type="Pfam" id="PF01612">
    <property type="entry name" value="DNA_pol_A_exo1"/>
    <property type="match status" value="1"/>
</dbReference>
<evidence type="ECO:0000313" key="21">
    <source>
        <dbReference type="EMBL" id="GLR65527.1"/>
    </source>
</evidence>
<evidence type="ECO:0000256" key="10">
    <source>
        <dbReference type="ARBA" id="ARBA00022801"/>
    </source>
</evidence>
<dbReference type="InterPro" id="IPR020045">
    <property type="entry name" value="DNA_polI_H3TH"/>
</dbReference>
<dbReference type="CDD" id="cd09859">
    <property type="entry name" value="PIN_53EXO"/>
    <property type="match status" value="1"/>
</dbReference>
<dbReference type="Gene3D" id="3.30.70.370">
    <property type="match status" value="1"/>
</dbReference>
<dbReference type="Gene3D" id="1.10.150.20">
    <property type="entry name" value="5' to 3' exonuclease, C-terminal subdomain"/>
    <property type="match status" value="2"/>
</dbReference>
<evidence type="ECO:0000256" key="2">
    <source>
        <dbReference type="ARBA" id="ARBA00011541"/>
    </source>
</evidence>
<comment type="similarity">
    <text evidence="1 17">Belongs to the DNA polymerase type-A family.</text>
</comment>
<dbReference type="InterPro" id="IPR002562">
    <property type="entry name" value="3'-5'_exonuclease_dom"/>
</dbReference>
<dbReference type="PANTHER" id="PTHR10133:SF27">
    <property type="entry name" value="DNA POLYMERASE NU"/>
    <property type="match status" value="1"/>
</dbReference>
<comment type="subunit">
    <text evidence="2">Single-chain monomer with multiple functions.</text>
</comment>
<dbReference type="Pfam" id="PF00476">
    <property type="entry name" value="DNA_pol_A"/>
    <property type="match status" value="1"/>
</dbReference>
<dbReference type="SMART" id="SM00474">
    <property type="entry name" value="35EXOc"/>
    <property type="match status" value="1"/>
</dbReference>
<dbReference type="NCBIfam" id="NF004397">
    <property type="entry name" value="PRK05755.1"/>
    <property type="match status" value="1"/>
</dbReference>
<dbReference type="CDD" id="cd06139">
    <property type="entry name" value="DNA_polA_I_Ecoli_like_exo"/>
    <property type="match status" value="1"/>
</dbReference>
<dbReference type="EMBL" id="BSOS01000005">
    <property type="protein sequence ID" value="GLR65527.1"/>
    <property type="molecule type" value="Genomic_DNA"/>
</dbReference>
<keyword evidence="11 17" id="KW-0269">Exonuclease</keyword>
<keyword evidence="13 17" id="KW-0238">DNA-binding</keyword>
<keyword evidence="6 17" id="KW-0548">Nucleotidyltransferase</keyword>
<evidence type="ECO:0000256" key="4">
    <source>
        <dbReference type="ARBA" id="ARBA00020311"/>
    </source>
</evidence>
<dbReference type="InterPro" id="IPR018320">
    <property type="entry name" value="DNA_polymerase_1"/>
</dbReference>
<dbReference type="PRINTS" id="PR00868">
    <property type="entry name" value="DNAPOLI"/>
</dbReference>
<proteinExistence type="inferred from homology"/>
<evidence type="ECO:0000256" key="14">
    <source>
        <dbReference type="ARBA" id="ARBA00023204"/>
    </source>
</evidence>
<organism evidence="21 22">
    <name type="scientific">Acidocella aquatica</name>
    <dbReference type="NCBI Taxonomy" id="1922313"/>
    <lineage>
        <taxon>Bacteria</taxon>
        <taxon>Pseudomonadati</taxon>
        <taxon>Pseudomonadota</taxon>
        <taxon>Alphaproteobacteria</taxon>
        <taxon>Acetobacterales</taxon>
        <taxon>Acidocellaceae</taxon>
        <taxon>Acidocella</taxon>
    </lineage>
</organism>